<sequence>MRASRVAELATFLSGRTGAAAKRSRDPLHKRAHEGYDRIDPFRVGNFLTAS</sequence>
<protein>
    <submittedName>
        <fullName evidence="1">Uncharacterized protein</fullName>
    </submittedName>
</protein>
<organism evidence="1 2">
    <name type="scientific">Aeromicrobium tamlense</name>
    <dbReference type="NCBI Taxonomy" id="375541"/>
    <lineage>
        <taxon>Bacteria</taxon>
        <taxon>Bacillati</taxon>
        <taxon>Actinomycetota</taxon>
        <taxon>Actinomycetes</taxon>
        <taxon>Propionibacteriales</taxon>
        <taxon>Nocardioidaceae</taxon>
        <taxon>Aeromicrobium</taxon>
    </lineage>
</organism>
<dbReference type="Proteomes" id="UP000587211">
    <property type="component" value="Unassembled WGS sequence"/>
</dbReference>
<dbReference type="EMBL" id="JACBZN010000001">
    <property type="protein sequence ID" value="NYI38203.1"/>
    <property type="molecule type" value="Genomic_DNA"/>
</dbReference>
<comment type="caution">
    <text evidence="1">The sequence shown here is derived from an EMBL/GenBank/DDBJ whole genome shotgun (WGS) entry which is preliminary data.</text>
</comment>
<reference evidence="1 2" key="1">
    <citation type="submission" date="2020-07" db="EMBL/GenBank/DDBJ databases">
        <title>Sequencing the genomes of 1000 actinobacteria strains.</title>
        <authorList>
            <person name="Klenk H.-P."/>
        </authorList>
    </citation>
    <scope>NUCLEOTIDE SEQUENCE [LARGE SCALE GENOMIC DNA]</scope>
    <source>
        <strain evidence="1 2">DSM 19087</strain>
    </source>
</reference>
<accession>A0ABX2SH28</accession>
<evidence type="ECO:0000313" key="2">
    <source>
        <dbReference type="Proteomes" id="UP000587211"/>
    </source>
</evidence>
<gene>
    <name evidence="1" type="ORF">BJ975_001578</name>
</gene>
<keyword evidence="2" id="KW-1185">Reference proteome</keyword>
<proteinExistence type="predicted"/>
<name>A0ABX2SH28_9ACTN</name>
<evidence type="ECO:0000313" key="1">
    <source>
        <dbReference type="EMBL" id="NYI38203.1"/>
    </source>
</evidence>